<evidence type="ECO:0000313" key="2">
    <source>
        <dbReference type="Proteomes" id="UP000790377"/>
    </source>
</evidence>
<proteinExistence type="predicted"/>
<dbReference type="EMBL" id="MU269542">
    <property type="protein sequence ID" value="KAH7902784.1"/>
    <property type="molecule type" value="Genomic_DNA"/>
</dbReference>
<sequence>MLKNPPTFLFTLQSYQTEDIGIVWNAVYTIWTDGVTQHDLESIAASGFDFVDIEYNGRYRDFLDSLTVEFVNYKVSGAVKAPSFNIFATSPTKDPAAWTKLRKYLASLQYASSLDGIGKARFLPQCQLCYSITHPRGLCPFSNIPNWYGGGHIKKKDDRSKSYRSFSPATTRGRGRYSRFN</sequence>
<organism evidence="1 2">
    <name type="scientific">Hygrophoropsis aurantiaca</name>
    <dbReference type="NCBI Taxonomy" id="72124"/>
    <lineage>
        <taxon>Eukaryota</taxon>
        <taxon>Fungi</taxon>
        <taxon>Dikarya</taxon>
        <taxon>Basidiomycota</taxon>
        <taxon>Agaricomycotina</taxon>
        <taxon>Agaricomycetes</taxon>
        <taxon>Agaricomycetidae</taxon>
        <taxon>Boletales</taxon>
        <taxon>Coniophorineae</taxon>
        <taxon>Hygrophoropsidaceae</taxon>
        <taxon>Hygrophoropsis</taxon>
    </lineage>
</organism>
<keyword evidence="2" id="KW-1185">Reference proteome</keyword>
<dbReference type="Proteomes" id="UP000790377">
    <property type="component" value="Unassembled WGS sequence"/>
</dbReference>
<gene>
    <name evidence="1" type="ORF">BJ138DRAFT_1108242</name>
</gene>
<evidence type="ECO:0000313" key="1">
    <source>
        <dbReference type="EMBL" id="KAH7902784.1"/>
    </source>
</evidence>
<accession>A0ACB7ZNP2</accession>
<comment type="caution">
    <text evidence="1">The sequence shown here is derived from an EMBL/GenBank/DDBJ whole genome shotgun (WGS) entry which is preliminary data.</text>
</comment>
<name>A0ACB7ZNP2_9AGAM</name>
<reference evidence="1" key="1">
    <citation type="journal article" date="2021" name="New Phytol.">
        <title>Evolutionary innovations through gain and loss of genes in the ectomycorrhizal Boletales.</title>
        <authorList>
            <person name="Wu G."/>
            <person name="Miyauchi S."/>
            <person name="Morin E."/>
            <person name="Kuo A."/>
            <person name="Drula E."/>
            <person name="Varga T."/>
            <person name="Kohler A."/>
            <person name="Feng B."/>
            <person name="Cao Y."/>
            <person name="Lipzen A."/>
            <person name="Daum C."/>
            <person name="Hundley H."/>
            <person name="Pangilinan J."/>
            <person name="Johnson J."/>
            <person name="Barry K."/>
            <person name="LaButti K."/>
            <person name="Ng V."/>
            <person name="Ahrendt S."/>
            <person name="Min B."/>
            <person name="Choi I.G."/>
            <person name="Park H."/>
            <person name="Plett J.M."/>
            <person name="Magnuson J."/>
            <person name="Spatafora J.W."/>
            <person name="Nagy L.G."/>
            <person name="Henrissat B."/>
            <person name="Grigoriev I.V."/>
            <person name="Yang Z.L."/>
            <person name="Xu J."/>
            <person name="Martin F.M."/>
        </authorList>
    </citation>
    <scope>NUCLEOTIDE SEQUENCE</scope>
    <source>
        <strain evidence="1">ATCC 28755</strain>
    </source>
</reference>
<protein>
    <submittedName>
        <fullName evidence="1">Uncharacterized protein</fullName>
    </submittedName>
</protein>